<keyword evidence="7 12" id="KW-0489">Methyltransferase</keyword>
<feature type="domain" description="Ribosomal RNA small subunit methyltransferase E PUA-like" evidence="14">
    <location>
        <begin position="27"/>
        <end position="68"/>
    </location>
</feature>
<evidence type="ECO:0000256" key="7">
    <source>
        <dbReference type="ARBA" id="ARBA00022603"/>
    </source>
</evidence>
<dbReference type="PIRSF" id="PIRSF015601">
    <property type="entry name" value="MTase_slr0722"/>
    <property type="match status" value="1"/>
</dbReference>
<name>A0A1M4N4A1_9RHOB</name>
<evidence type="ECO:0000256" key="9">
    <source>
        <dbReference type="ARBA" id="ARBA00022691"/>
    </source>
</evidence>
<keyword evidence="16" id="KW-1185">Reference proteome</keyword>
<dbReference type="EC" id="2.1.1.193" evidence="3 12"/>
<proteinExistence type="inferred from homology"/>
<dbReference type="NCBIfam" id="NF008696">
    <property type="entry name" value="PRK11713.3-5"/>
    <property type="match status" value="1"/>
</dbReference>
<comment type="function">
    <text evidence="10 12">Specifically methylates the N3 position of the uracil ring of uridine 1498 (m3U1498) in 16S rRNA. Acts on the fully assembled 30S ribosomal subunit.</text>
</comment>
<evidence type="ECO:0000256" key="1">
    <source>
        <dbReference type="ARBA" id="ARBA00004496"/>
    </source>
</evidence>
<dbReference type="Pfam" id="PF20260">
    <property type="entry name" value="PUA_4"/>
    <property type="match status" value="1"/>
</dbReference>
<dbReference type="InterPro" id="IPR046887">
    <property type="entry name" value="RsmE_PUA-like"/>
</dbReference>
<dbReference type="GO" id="GO:0070475">
    <property type="term" value="P:rRNA base methylation"/>
    <property type="evidence" value="ECO:0007669"/>
    <property type="project" value="TreeGrafter"/>
</dbReference>
<reference evidence="16" key="1">
    <citation type="submission" date="2016-09" db="EMBL/GenBank/DDBJ databases">
        <authorList>
            <person name="Wibberg D."/>
        </authorList>
    </citation>
    <scope>NUCLEOTIDE SEQUENCE [LARGE SCALE GENOMIC DNA]</scope>
</reference>
<evidence type="ECO:0000256" key="8">
    <source>
        <dbReference type="ARBA" id="ARBA00022679"/>
    </source>
</evidence>
<evidence type="ECO:0000256" key="4">
    <source>
        <dbReference type="ARBA" id="ARBA00013673"/>
    </source>
</evidence>
<protein>
    <recommendedName>
        <fullName evidence="4 12">Ribosomal RNA small subunit methyltransferase E</fullName>
        <ecNumber evidence="3 12">2.1.1.193</ecNumber>
    </recommendedName>
</protein>
<dbReference type="Proteomes" id="UP000184085">
    <property type="component" value="Unassembled WGS sequence"/>
</dbReference>
<keyword evidence="5 12" id="KW-0963">Cytoplasm</keyword>
<keyword evidence="8 12" id="KW-0808">Transferase</keyword>
<accession>A0A1M4N4A1</accession>
<dbReference type="PANTHER" id="PTHR30027:SF3">
    <property type="entry name" value="16S RRNA (URACIL(1498)-N(3))-METHYLTRANSFERASE"/>
    <property type="match status" value="1"/>
</dbReference>
<dbReference type="InterPro" id="IPR015947">
    <property type="entry name" value="PUA-like_sf"/>
</dbReference>
<feature type="domain" description="Ribosomal RNA small subunit methyltransferase E methyltransferase" evidence="13">
    <location>
        <begin position="84"/>
        <end position="239"/>
    </location>
</feature>
<dbReference type="EMBL" id="FMJB01000061">
    <property type="protein sequence ID" value="SCM68917.1"/>
    <property type="molecule type" value="Genomic_DNA"/>
</dbReference>
<dbReference type="PANTHER" id="PTHR30027">
    <property type="entry name" value="RIBOSOMAL RNA SMALL SUBUNIT METHYLTRANSFERASE E"/>
    <property type="match status" value="1"/>
</dbReference>
<dbReference type="InterPro" id="IPR006700">
    <property type="entry name" value="RsmE"/>
</dbReference>
<comment type="catalytic activity">
    <reaction evidence="11 12">
        <text>uridine(1498) in 16S rRNA + S-adenosyl-L-methionine = N(3)-methyluridine(1498) in 16S rRNA + S-adenosyl-L-homocysteine + H(+)</text>
        <dbReference type="Rhea" id="RHEA:42920"/>
        <dbReference type="Rhea" id="RHEA-COMP:10283"/>
        <dbReference type="Rhea" id="RHEA-COMP:10284"/>
        <dbReference type="ChEBI" id="CHEBI:15378"/>
        <dbReference type="ChEBI" id="CHEBI:57856"/>
        <dbReference type="ChEBI" id="CHEBI:59789"/>
        <dbReference type="ChEBI" id="CHEBI:65315"/>
        <dbReference type="ChEBI" id="CHEBI:74502"/>
        <dbReference type="EC" id="2.1.1.193"/>
    </reaction>
</comment>
<dbReference type="InterPro" id="IPR046886">
    <property type="entry name" value="RsmE_MTase_dom"/>
</dbReference>
<dbReference type="GO" id="GO:0005737">
    <property type="term" value="C:cytoplasm"/>
    <property type="evidence" value="ECO:0007669"/>
    <property type="project" value="UniProtKB-SubCell"/>
</dbReference>
<dbReference type="Gene3D" id="3.40.1280.10">
    <property type="match status" value="1"/>
</dbReference>
<evidence type="ECO:0000256" key="2">
    <source>
        <dbReference type="ARBA" id="ARBA00005528"/>
    </source>
</evidence>
<organism evidence="15 16">
    <name type="scientific">Donghicola eburneus</name>
    <dbReference type="NCBI Taxonomy" id="393278"/>
    <lineage>
        <taxon>Bacteria</taxon>
        <taxon>Pseudomonadati</taxon>
        <taxon>Pseudomonadota</taxon>
        <taxon>Alphaproteobacteria</taxon>
        <taxon>Rhodobacterales</taxon>
        <taxon>Roseobacteraceae</taxon>
        <taxon>Donghicola</taxon>
    </lineage>
</organism>
<evidence type="ECO:0000256" key="10">
    <source>
        <dbReference type="ARBA" id="ARBA00025699"/>
    </source>
</evidence>
<evidence type="ECO:0000256" key="5">
    <source>
        <dbReference type="ARBA" id="ARBA00022490"/>
    </source>
</evidence>
<dbReference type="Gene3D" id="2.40.240.20">
    <property type="entry name" value="Hypothetical PUA domain-like, domain 1"/>
    <property type="match status" value="1"/>
</dbReference>
<evidence type="ECO:0000259" key="14">
    <source>
        <dbReference type="Pfam" id="PF20260"/>
    </source>
</evidence>
<dbReference type="AlphaFoldDB" id="A0A1M4N4A1"/>
<evidence type="ECO:0000256" key="12">
    <source>
        <dbReference type="PIRNR" id="PIRNR015601"/>
    </source>
</evidence>
<dbReference type="GO" id="GO:0070042">
    <property type="term" value="F:rRNA (uridine-N3-)-methyltransferase activity"/>
    <property type="evidence" value="ECO:0007669"/>
    <property type="project" value="TreeGrafter"/>
</dbReference>
<keyword evidence="9 12" id="KW-0949">S-adenosyl-L-methionine</keyword>
<evidence type="ECO:0000313" key="16">
    <source>
        <dbReference type="Proteomes" id="UP000184085"/>
    </source>
</evidence>
<dbReference type="InterPro" id="IPR029028">
    <property type="entry name" value="Alpha/beta_knot_MTases"/>
</dbReference>
<evidence type="ECO:0000313" key="15">
    <source>
        <dbReference type="EMBL" id="SCM68917.1"/>
    </source>
</evidence>
<comment type="similarity">
    <text evidence="2 12">Belongs to the RNA methyltransferase RsmE family.</text>
</comment>
<dbReference type="InterPro" id="IPR029026">
    <property type="entry name" value="tRNA_m1G_MTases_N"/>
</dbReference>
<evidence type="ECO:0000259" key="13">
    <source>
        <dbReference type="Pfam" id="PF04452"/>
    </source>
</evidence>
<dbReference type="Pfam" id="PF04452">
    <property type="entry name" value="Methyltrans_RNA"/>
    <property type="match status" value="1"/>
</dbReference>
<evidence type="ECO:0000256" key="3">
    <source>
        <dbReference type="ARBA" id="ARBA00012328"/>
    </source>
</evidence>
<dbReference type="CDD" id="cd18084">
    <property type="entry name" value="RsmE-like"/>
    <property type="match status" value="1"/>
</dbReference>
<evidence type="ECO:0000256" key="6">
    <source>
        <dbReference type="ARBA" id="ARBA00022552"/>
    </source>
</evidence>
<evidence type="ECO:0000256" key="11">
    <source>
        <dbReference type="ARBA" id="ARBA00047944"/>
    </source>
</evidence>
<dbReference type="SUPFAM" id="SSF75217">
    <property type="entry name" value="alpha/beta knot"/>
    <property type="match status" value="1"/>
</dbReference>
<dbReference type="SUPFAM" id="SSF88697">
    <property type="entry name" value="PUA domain-like"/>
    <property type="match status" value="1"/>
</dbReference>
<keyword evidence="6 12" id="KW-0698">rRNA processing</keyword>
<sequence length="245" mass="26929">MVASMSTNAKIRLYVEQPLGQGQSIPLSRDQAHYLFGVMRLSVGAHVLLFDGQTGEWLAEVVEAGKRGGTLSCVEQTKPLQMPPDLWLMFAPIKKARTDFIVEKAAEMGAARIMPVQTDFTNSERIRQDRLQAHAVEAAEQCGGTFVPEVTDLQKLDRLLAEWPEDRQLMFCDEARVGEALGLGDVSRGPWAILIGPEGGFSDAERNRLSALAQARVVSLGPRILRADTAAVAAMTLWQQQLGDW</sequence>
<dbReference type="NCBIfam" id="TIGR00046">
    <property type="entry name" value="RsmE family RNA methyltransferase"/>
    <property type="match status" value="1"/>
</dbReference>
<comment type="subcellular location">
    <subcellularLocation>
        <location evidence="1 12">Cytoplasm</location>
    </subcellularLocation>
</comment>
<gene>
    <name evidence="15" type="ORF">KARMA_3147</name>
</gene>